<dbReference type="Proteomes" id="UP000887563">
    <property type="component" value="Unplaced"/>
</dbReference>
<dbReference type="WBParaSite" id="Minc3s00649g15610">
    <property type="protein sequence ID" value="Minc3s00649g15610"/>
    <property type="gene ID" value="Minc3s00649g15610"/>
</dbReference>
<accession>A0A914LNK2</accession>
<keyword evidence="1" id="KW-1185">Reference proteome</keyword>
<proteinExistence type="predicted"/>
<evidence type="ECO:0000313" key="2">
    <source>
        <dbReference type="WBParaSite" id="Minc3s00649g15610"/>
    </source>
</evidence>
<organism evidence="1 2">
    <name type="scientific">Meloidogyne incognita</name>
    <name type="common">Southern root-knot nematode worm</name>
    <name type="synonym">Oxyuris incognita</name>
    <dbReference type="NCBI Taxonomy" id="6306"/>
    <lineage>
        <taxon>Eukaryota</taxon>
        <taxon>Metazoa</taxon>
        <taxon>Ecdysozoa</taxon>
        <taxon>Nematoda</taxon>
        <taxon>Chromadorea</taxon>
        <taxon>Rhabditida</taxon>
        <taxon>Tylenchina</taxon>
        <taxon>Tylenchomorpha</taxon>
        <taxon>Tylenchoidea</taxon>
        <taxon>Meloidogynidae</taxon>
        <taxon>Meloidogyninae</taxon>
        <taxon>Meloidogyne</taxon>
        <taxon>Meloidogyne incognita group</taxon>
    </lineage>
</organism>
<protein>
    <submittedName>
        <fullName evidence="2">Candidate secreted effector</fullName>
    </submittedName>
</protein>
<dbReference type="AlphaFoldDB" id="A0A914LNK2"/>
<name>A0A914LNK2_MELIC</name>
<sequence length="70" mass="7802">MLWFLNGASNAYPNVLSPFCASSSTDCFKYHDSSFKSFCCVRLPLLRNSLDLECVVLILSAAFKKDFVAV</sequence>
<evidence type="ECO:0000313" key="1">
    <source>
        <dbReference type="Proteomes" id="UP000887563"/>
    </source>
</evidence>
<reference evidence="2" key="1">
    <citation type="submission" date="2022-11" db="UniProtKB">
        <authorList>
            <consortium name="WormBaseParasite"/>
        </authorList>
    </citation>
    <scope>IDENTIFICATION</scope>
</reference>